<accession>A0ABS1U9H9</accession>
<proteinExistence type="predicted"/>
<evidence type="ECO:0000313" key="2">
    <source>
        <dbReference type="Proteomes" id="UP000660885"/>
    </source>
</evidence>
<gene>
    <name evidence="1" type="ORF">JMJ56_25435</name>
</gene>
<sequence length="66" mass="6792">MRTVSKQRMFDALSTLSRALAEGGVPNMQGTDAVAEEGADAPFLAIAAMDSAPSPRVAGMAGRSRP</sequence>
<name>A0ABS1U9H9_9PROT</name>
<keyword evidence="2" id="KW-1185">Reference proteome</keyword>
<organism evidence="1 2">
    <name type="scientific">Belnapia arida</name>
    <dbReference type="NCBI Taxonomy" id="2804533"/>
    <lineage>
        <taxon>Bacteria</taxon>
        <taxon>Pseudomonadati</taxon>
        <taxon>Pseudomonadota</taxon>
        <taxon>Alphaproteobacteria</taxon>
        <taxon>Acetobacterales</taxon>
        <taxon>Roseomonadaceae</taxon>
        <taxon>Belnapia</taxon>
    </lineage>
</organism>
<dbReference type="EMBL" id="JAETWB010000025">
    <property type="protein sequence ID" value="MBL6081343.1"/>
    <property type="molecule type" value="Genomic_DNA"/>
</dbReference>
<evidence type="ECO:0000313" key="1">
    <source>
        <dbReference type="EMBL" id="MBL6081343.1"/>
    </source>
</evidence>
<dbReference type="Proteomes" id="UP000660885">
    <property type="component" value="Unassembled WGS sequence"/>
</dbReference>
<protein>
    <submittedName>
        <fullName evidence="1">Uncharacterized protein</fullName>
    </submittedName>
</protein>
<comment type="caution">
    <text evidence="1">The sequence shown here is derived from an EMBL/GenBank/DDBJ whole genome shotgun (WGS) entry which is preliminary data.</text>
</comment>
<dbReference type="RefSeq" id="WP_202834566.1">
    <property type="nucleotide sequence ID" value="NZ_JAETWB010000025.1"/>
</dbReference>
<reference evidence="1 2" key="1">
    <citation type="submission" date="2021-01" db="EMBL/GenBank/DDBJ databases">
        <title>Belnapia mucosa sp. nov. and Belnapia arida sp. nov., isolated from the Tabernas Desert (Almeria, Spain).</title>
        <authorList>
            <person name="Molina-Menor E."/>
            <person name="Vidal-Verdu A."/>
            <person name="Calonge A."/>
            <person name="Satari L."/>
            <person name="Pereto J."/>
            <person name="Porcar M."/>
        </authorList>
    </citation>
    <scope>NUCLEOTIDE SEQUENCE [LARGE SCALE GENOMIC DNA]</scope>
    <source>
        <strain evidence="1 2">T18</strain>
    </source>
</reference>